<dbReference type="InterPro" id="IPR011042">
    <property type="entry name" value="6-blade_b-propeller_TolB-like"/>
</dbReference>
<evidence type="ECO:0000256" key="1">
    <source>
        <dbReference type="SAM" id="SignalP"/>
    </source>
</evidence>
<accession>A0A3G8Y9H5</accession>
<organism evidence="3 4">
    <name type="scientific">Deinococcus psychrotolerans</name>
    <dbReference type="NCBI Taxonomy" id="2489213"/>
    <lineage>
        <taxon>Bacteria</taxon>
        <taxon>Thermotogati</taxon>
        <taxon>Deinococcota</taxon>
        <taxon>Deinococci</taxon>
        <taxon>Deinococcales</taxon>
        <taxon>Deinococcaceae</taxon>
        <taxon>Deinococcus</taxon>
    </lineage>
</organism>
<dbReference type="InterPro" id="IPR054539">
    <property type="entry name" value="Beta-prop_PDH"/>
</dbReference>
<reference evidence="3 4" key="1">
    <citation type="submission" date="2018-11" db="EMBL/GenBank/DDBJ databases">
        <title>Deinococcus shelandsis sp. nov., isolated from South Shetland Islands soil of Antarctica.</title>
        <authorList>
            <person name="Tian J."/>
        </authorList>
    </citation>
    <scope>NUCLEOTIDE SEQUENCE [LARGE SCALE GENOMIC DNA]</scope>
    <source>
        <strain evidence="3 4">S14-83T</strain>
    </source>
</reference>
<keyword evidence="4" id="KW-1185">Reference proteome</keyword>
<dbReference type="Gene3D" id="2.120.10.30">
    <property type="entry name" value="TolB, C-terminal domain"/>
    <property type="match status" value="1"/>
</dbReference>
<dbReference type="Pfam" id="PF22807">
    <property type="entry name" value="TrAA12"/>
    <property type="match status" value="1"/>
</dbReference>
<dbReference type="Proteomes" id="UP000276417">
    <property type="component" value="Chromosome 1"/>
</dbReference>
<dbReference type="InterPro" id="IPR011041">
    <property type="entry name" value="Quinoprot_gluc/sorb_DH_b-prop"/>
</dbReference>
<dbReference type="OrthoDB" id="9770043at2"/>
<dbReference type="SUPFAM" id="SSF50952">
    <property type="entry name" value="Soluble quinoprotein glucose dehydrogenase"/>
    <property type="match status" value="1"/>
</dbReference>
<feature type="chain" id="PRO_5018113572" evidence="1">
    <location>
        <begin position="21"/>
        <end position="379"/>
    </location>
</feature>
<feature type="domain" description="Pyrroloquinoline quinone-dependent pyranose dehydrogenase beta-propeller" evidence="2">
    <location>
        <begin position="45"/>
        <end position="332"/>
    </location>
</feature>
<protein>
    <submittedName>
        <fullName evidence="3">Sorbosone dehydrogenase family protein</fullName>
    </submittedName>
</protein>
<dbReference type="PANTHER" id="PTHR33546:SF1">
    <property type="entry name" value="LARGE, MULTIFUNCTIONAL SECRETED PROTEIN"/>
    <property type="match status" value="1"/>
</dbReference>
<evidence type="ECO:0000313" key="4">
    <source>
        <dbReference type="Proteomes" id="UP000276417"/>
    </source>
</evidence>
<proteinExistence type="predicted"/>
<evidence type="ECO:0000313" key="3">
    <source>
        <dbReference type="EMBL" id="AZI42008.1"/>
    </source>
</evidence>
<gene>
    <name evidence="3" type="ORF">EHF33_03950</name>
</gene>
<keyword evidence="1" id="KW-0732">Signal</keyword>
<feature type="signal peptide" evidence="1">
    <location>
        <begin position="1"/>
        <end position="20"/>
    </location>
</feature>
<dbReference type="EMBL" id="CP034183">
    <property type="protein sequence ID" value="AZI42008.1"/>
    <property type="molecule type" value="Genomic_DNA"/>
</dbReference>
<dbReference type="AlphaFoldDB" id="A0A3G8Y9H5"/>
<dbReference type="PANTHER" id="PTHR33546">
    <property type="entry name" value="LARGE, MULTIFUNCTIONAL SECRETED PROTEIN-RELATED"/>
    <property type="match status" value="1"/>
</dbReference>
<evidence type="ECO:0000259" key="2">
    <source>
        <dbReference type="Pfam" id="PF22807"/>
    </source>
</evidence>
<dbReference type="PROSITE" id="PS51257">
    <property type="entry name" value="PROKAR_LIPOPROTEIN"/>
    <property type="match status" value="1"/>
</dbReference>
<name>A0A3G8Y9H5_9DEIO</name>
<dbReference type="KEGG" id="dph:EHF33_03950"/>
<sequence length="379" mass="40565">MRTTTQLVACTLLLSVSACAQSTSNQDAVKAPAPMASGTSSGGFTVPQGFSVTTYTDGFERPRLMALAPNGDVFLSDTGAGKVYVMRGKTKAETKTVFASGLNQPHGLAFHGGYLYVANTDSVIRFAYKSGDQKAAGPAEKLVDLPSGSGHSTRTVVFGPDDKMYVAVGSSCNVCEESNDKRAAVWVYDADGKNGKPFSTGLRNAVGLEWYGGTLYATNNGRDELGDNYPPEGFYKLAVGRNFGWPYCYTTETGQPQVWDKDFGKKNADVCKAATPAFALTTAHSAPLGLAFYDGKVFPSKYQGQMFVALHGSWNRSEKSGYRVVTVDPKSGKVQDFMTGFISGKSSKGRPVDLLTLPDGSMLLTDDDGGKVYRITYQP</sequence>